<protein>
    <submittedName>
        <fullName evidence="4">6473_t:CDS:1</fullName>
    </submittedName>
</protein>
<evidence type="ECO:0000256" key="1">
    <source>
        <dbReference type="ARBA" id="ARBA00006405"/>
    </source>
</evidence>
<evidence type="ECO:0000256" key="2">
    <source>
        <dbReference type="SAM" id="MobiDB-lite"/>
    </source>
</evidence>
<feature type="region of interest" description="Disordered" evidence="2">
    <location>
        <begin position="1"/>
        <end position="126"/>
    </location>
</feature>
<feature type="compositionally biased region" description="Polar residues" evidence="2">
    <location>
        <begin position="115"/>
        <end position="126"/>
    </location>
</feature>
<gene>
    <name evidence="4" type="ORF">AMORRO_LOCUS15318</name>
</gene>
<dbReference type="OrthoDB" id="68090at2759"/>
<accession>A0A9N9ITA7</accession>
<evidence type="ECO:0000313" key="4">
    <source>
        <dbReference type="EMBL" id="CAG8750473.1"/>
    </source>
</evidence>
<dbReference type="AlphaFoldDB" id="A0A9N9ITA7"/>
<dbReference type="Pfam" id="PF08577">
    <property type="entry name" value="PI31_Prot_C"/>
    <property type="match status" value="1"/>
</dbReference>
<name>A0A9N9ITA7_9GLOM</name>
<comment type="similarity">
    <text evidence="1">Belongs to the proteasome inhibitor PI31 family.</text>
</comment>
<keyword evidence="5" id="KW-1185">Reference proteome</keyword>
<dbReference type="EMBL" id="CAJVPV010035200">
    <property type="protein sequence ID" value="CAG8750473.1"/>
    <property type="molecule type" value="Genomic_DNA"/>
</dbReference>
<dbReference type="Proteomes" id="UP000789342">
    <property type="component" value="Unassembled WGS sequence"/>
</dbReference>
<sequence>MSFAVGQKDKSPSSSPNDSKSPLEEINDPKRHEELESGGMIVGPNHPSFKEGNERFTHPGFSDELRLPPEGAPHGARFDPIVPYDTPRSGCRSEPIAGPDQDEFLPPGQEPPPSLKQQSRSDSSLFNVNVLGKKGFGRGFGGPPI</sequence>
<feature type="domain" description="PI31 proteasome regulator C-terminal" evidence="3">
    <location>
        <begin position="5"/>
        <end position="83"/>
    </location>
</feature>
<evidence type="ECO:0000313" key="5">
    <source>
        <dbReference type="Proteomes" id="UP000789342"/>
    </source>
</evidence>
<evidence type="ECO:0000259" key="3">
    <source>
        <dbReference type="Pfam" id="PF08577"/>
    </source>
</evidence>
<organism evidence="4 5">
    <name type="scientific">Acaulospora morrowiae</name>
    <dbReference type="NCBI Taxonomy" id="94023"/>
    <lineage>
        <taxon>Eukaryota</taxon>
        <taxon>Fungi</taxon>
        <taxon>Fungi incertae sedis</taxon>
        <taxon>Mucoromycota</taxon>
        <taxon>Glomeromycotina</taxon>
        <taxon>Glomeromycetes</taxon>
        <taxon>Diversisporales</taxon>
        <taxon>Acaulosporaceae</taxon>
        <taxon>Acaulospora</taxon>
    </lineage>
</organism>
<comment type="caution">
    <text evidence="4">The sequence shown here is derived from an EMBL/GenBank/DDBJ whole genome shotgun (WGS) entry which is preliminary data.</text>
</comment>
<dbReference type="InterPro" id="IPR013886">
    <property type="entry name" value="PI31_Prot_C"/>
</dbReference>
<proteinExistence type="inferred from homology"/>
<feature type="compositionally biased region" description="Basic and acidic residues" evidence="2">
    <location>
        <begin position="21"/>
        <end position="35"/>
    </location>
</feature>
<reference evidence="4" key="1">
    <citation type="submission" date="2021-06" db="EMBL/GenBank/DDBJ databases">
        <authorList>
            <person name="Kallberg Y."/>
            <person name="Tangrot J."/>
            <person name="Rosling A."/>
        </authorList>
    </citation>
    <scope>NUCLEOTIDE SEQUENCE</scope>
    <source>
        <strain evidence="4">CL551</strain>
    </source>
</reference>
<feature type="compositionally biased region" description="Basic and acidic residues" evidence="2">
    <location>
        <begin position="48"/>
        <end position="67"/>
    </location>
</feature>